<evidence type="ECO:0000256" key="5">
    <source>
        <dbReference type="ARBA" id="ARBA00023002"/>
    </source>
</evidence>
<dbReference type="EMBL" id="ML732281">
    <property type="protein sequence ID" value="KAB8071160.1"/>
    <property type="molecule type" value="Genomic_DNA"/>
</dbReference>
<sequence>MALSAVNSRLRVVVIGAGPAGLCTATALRQEGHSVTVLERRRDTQPLGHALVIQPAAVRALQYLKEADKAFSSVSVDAGALRWWSYRDTKPFATSLPAETLSRAERRFQTDRPSVQKVLYELAVANGVELLFGRAVQGVQDLGVKPRLWTTQGEKFTADLIIAADGIKSATRKILFPARDVDPIPLRESIFLTSAPFSQLAQDARIAPWLEPGTKHGILGPDRFVLSRPMHGGLLGVQFIDVDHADPGPVDGNWNTPADIRLLRARFSDFNMTTRAFLEHIQHAEKWQMATGAELGTWRSASGRIVLLGDAAHAMLPHAAQGLSQGIEDALSLARMLRWASKSGGSGVDIPVVTKAWVNLRKPRADIFMKQSTSNAKIWSLPDGPEQEARDETIRRMGTGPPPDLNGVEMDMAADQKSPQFLKWARDYDVVLEGDGKGLIGVDRFPQKVLPHSVAQNETFTMETLDRRAAANREIDNIKQSTIRLMKILTRERPGGRPPDDDPSDDDLPNHDPPPNNGWWQPIFDFFANMWGSIKSTFWGIFN</sequence>
<dbReference type="InterPro" id="IPR050493">
    <property type="entry name" value="FAD-dep_Monooxygenase_BioMet"/>
</dbReference>
<evidence type="ECO:0000256" key="4">
    <source>
        <dbReference type="ARBA" id="ARBA00022827"/>
    </source>
</evidence>
<feature type="compositionally biased region" description="Basic and acidic residues" evidence="7">
    <location>
        <begin position="491"/>
        <end position="500"/>
    </location>
</feature>
<evidence type="ECO:0000256" key="2">
    <source>
        <dbReference type="ARBA" id="ARBA00007992"/>
    </source>
</evidence>
<dbReference type="GO" id="GO:0004497">
    <property type="term" value="F:monooxygenase activity"/>
    <property type="evidence" value="ECO:0007669"/>
    <property type="project" value="UniProtKB-KW"/>
</dbReference>
<dbReference type="SUPFAM" id="SSF51905">
    <property type="entry name" value="FAD/NAD(P)-binding domain"/>
    <property type="match status" value="1"/>
</dbReference>
<keyword evidence="4" id="KW-0274">FAD</keyword>
<dbReference type="PANTHER" id="PTHR13789">
    <property type="entry name" value="MONOOXYGENASE"/>
    <property type="match status" value="1"/>
</dbReference>
<evidence type="ECO:0000256" key="6">
    <source>
        <dbReference type="ARBA" id="ARBA00023033"/>
    </source>
</evidence>
<dbReference type="Proteomes" id="UP000326565">
    <property type="component" value="Unassembled WGS sequence"/>
</dbReference>
<evidence type="ECO:0000256" key="7">
    <source>
        <dbReference type="SAM" id="MobiDB-lite"/>
    </source>
</evidence>
<dbReference type="OrthoDB" id="16820at2759"/>
<evidence type="ECO:0000313" key="9">
    <source>
        <dbReference type="EMBL" id="KAB8071160.1"/>
    </source>
</evidence>
<comment type="similarity">
    <text evidence="2">Belongs to the paxM FAD-dependent monooxygenase family.</text>
</comment>
<reference evidence="9 10" key="1">
    <citation type="submission" date="2019-04" db="EMBL/GenBank/DDBJ databases">
        <title>Friends and foes A comparative genomics study of 23 Aspergillus species from section Flavi.</title>
        <authorList>
            <consortium name="DOE Joint Genome Institute"/>
            <person name="Kjaerbolling I."/>
            <person name="Vesth T."/>
            <person name="Frisvad J.C."/>
            <person name="Nybo J.L."/>
            <person name="Theobald S."/>
            <person name="Kildgaard S."/>
            <person name="Isbrandt T."/>
            <person name="Kuo A."/>
            <person name="Sato A."/>
            <person name="Lyhne E.K."/>
            <person name="Kogle M.E."/>
            <person name="Wiebenga A."/>
            <person name="Kun R.S."/>
            <person name="Lubbers R.J."/>
            <person name="Makela M.R."/>
            <person name="Barry K."/>
            <person name="Chovatia M."/>
            <person name="Clum A."/>
            <person name="Daum C."/>
            <person name="Haridas S."/>
            <person name="He G."/>
            <person name="LaButti K."/>
            <person name="Lipzen A."/>
            <person name="Mondo S."/>
            <person name="Riley R."/>
            <person name="Salamov A."/>
            <person name="Simmons B.A."/>
            <person name="Magnuson J.K."/>
            <person name="Henrissat B."/>
            <person name="Mortensen U.H."/>
            <person name="Larsen T.O."/>
            <person name="Devries R.P."/>
            <person name="Grigoriev I.V."/>
            <person name="Machida M."/>
            <person name="Baker S.E."/>
            <person name="Andersen M.R."/>
        </authorList>
    </citation>
    <scope>NUCLEOTIDE SEQUENCE [LARGE SCALE GENOMIC DNA]</scope>
    <source>
        <strain evidence="9 10">CBS 151.66</strain>
    </source>
</reference>
<keyword evidence="3" id="KW-0285">Flavoprotein</keyword>
<dbReference type="Pfam" id="PF01494">
    <property type="entry name" value="FAD_binding_3"/>
    <property type="match status" value="1"/>
</dbReference>
<gene>
    <name evidence="9" type="ORF">BDV29DRAFT_159781</name>
</gene>
<feature type="domain" description="FAD-binding" evidence="8">
    <location>
        <begin position="10"/>
        <end position="338"/>
    </location>
</feature>
<dbReference type="Gene3D" id="3.50.50.60">
    <property type="entry name" value="FAD/NAD(P)-binding domain"/>
    <property type="match status" value="1"/>
</dbReference>
<proteinExistence type="inferred from homology"/>
<comment type="cofactor">
    <cofactor evidence="1">
        <name>FAD</name>
        <dbReference type="ChEBI" id="CHEBI:57692"/>
    </cofactor>
</comment>
<feature type="region of interest" description="Disordered" evidence="7">
    <location>
        <begin position="491"/>
        <end position="515"/>
    </location>
</feature>
<keyword evidence="5" id="KW-0560">Oxidoreductase</keyword>
<evidence type="ECO:0000313" key="10">
    <source>
        <dbReference type="Proteomes" id="UP000326565"/>
    </source>
</evidence>
<organism evidence="9 10">
    <name type="scientific">Aspergillus leporis</name>
    <dbReference type="NCBI Taxonomy" id="41062"/>
    <lineage>
        <taxon>Eukaryota</taxon>
        <taxon>Fungi</taxon>
        <taxon>Dikarya</taxon>
        <taxon>Ascomycota</taxon>
        <taxon>Pezizomycotina</taxon>
        <taxon>Eurotiomycetes</taxon>
        <taxon>Eurotiomycetidae</taxon>
        <taxon>Eurotiales</taxon>
        <taxon>Aspergillaceae</taxon>
        <taxon>Aspergillus</taxon>
        <taxon>Aspergillus subgen. Circumdati</taxon>
    </lineage>
</organism>
<evidence type="ECO:0000259" key="8">
    <source>
        <dbReference type="Pfam" id="PF01494"/>
    </source>
</evidence>
<dbReference type="InterPro" id="IPR036188">
    <property type="entry name" value="FAD/NAD-bd_sf"/>
</dbReference>
<evidence type="ECO:0000256" key="3">
    <source>
        <dbReference type="ARBA" id="ARBA00022630"/>
    </source>
</evidence>
<protein>
    <recommendedName>
        <fullName evidence="8">FAD-binding domain-containing protein</fullName>
    </recommendedName>
</protein>
<keyword evidence="6" id="KW-0503">Monooxygenase</keyword>
<dbReference type="AlphaFoldDB" id="A0A5N5WVH8"/>
<keyword evidence="10" id="KW-1185">Reference proteome</keyword>
<name>A0A5N5WVH8_9EURO</name>
<dbReference type="InterPro" id="IPR002938">
    <property type="entry name" value="FAD-bd"/>
</dbReference>
<accession>A0A5N5WVH8</accession>
<dbReference type="PRINTS" id="PR00420">
    <property type="entry name" value="RNGMNOXGNASE"/>
</dbReference>
<dbReference type="PANTHER" id="PTHR13789:SF315">
    <property type="entry name" value="FAD-DEPENDENT MONOOXYGENASE MDPD"/>
    <property type="match status" value="1"/>
</dbReference>
<evidence type="ECO:0000256" key="1">
    <source>
        <dbReference type="ARBA" id="ARBA00001974"/>
    </source>
</evidence>
<dbReference type="SUPFAM" id="SSF54373">
    <property type="entry name" value="FAD-linked reductases, C-terminal domain"/>
    <property type="match status" value="1"/>
</dbReference>
<dbReference type="GO" id="GO:0071949">
    <property type="term" value="F:FAD binding"/>
    <property type="evidence" value="ECO:0007669"/>
    <property type="project" value="InterPro"/>
</dbReference>